<feature type="domain" description="DNA-directed RNA polymerase subunit 2 hybrid-binding" evidence="8">
    <location>
        <begin position="201"/>
        <end position="556"/>
    </location>
</feature>
<dbReference type="InterPro" id="IPR015712">
    <property type="entry name" value="DNA-dir_RNA_pol_su2"/>
</dbReference>
<evidence type="ECO:0000259" key="8">
    <source>
        <dbReference type="Pfam" id="PF00562"/>
    </source>
</evidence>
<organism evidence="11 12">
    <name type="scientific">Hevea brasiliensis</name>
    <name type="common">Para rubber tree</name>
    <name type="synonym">Siphonia brasiliensis</name>
    <dbReference type="NCBI Taxonomy" id="3981"/>
    <lineage>
        <taxon>Eukaryota</taxon>
        <taxon>Viridiplantae</taxon>
        <taxon>Streptophyta</taxon>
        <taxon>Embryophyta</taxon>
        <taxon>Tracheophyta</taxon>
        <taxon>Spermatophyta</taxon>
        <taxon>Magnoliopsida</taxon>
        <taxon>eudicotyledons</taxon>
        <taxon>Gunneridae</taxon>
        <taxon>Pentapetalae</taxon>
        <taxon>rosids</taxon>
        <taxon>fabids</taxon>
        <taxon>Malpighiales</taxon>
        <taxon>Euphorbiaceae</taxon>
        <taxon>Crotonoideae</taxon>
        <taxon>Micrandreae</taxon>
        <taxon>Hevea</taxon>
    </lineage>
</organism>
<keyword evidence="5 7" id="KW-0804">Transcription</keyword>
<dbReference type="SUPFAM" id="SSF64484">
    <property type="entry name" value="beta and beta-prime subunits of DNA dependent RNA-polymerase"/>
    <property type="match status" value="1"/>
</dbReference>
<dbReference type="Pfam" id="PF04560">
    <property type="entry name" value="RNA_pol_Rpb2_7"/>
    <property type="match status" value="1"/>
</dbReference>
<proteinExistence type="inferred from homology"/>
<evidence type="ECO:0000256" key="3">
    <source>
        <dbReference type="ARBA" id="ARBA00022679"/>
    </source>
</evidence>
<evidence type="ECO:0000259" key="9">
    <source>
        <dbReference type="Pfam" id="PF04560"/>
    </source>
</evidence>
<comment type="function">
    <text evidence="7">DNA-dependent RNA polymerase catalyzes the transcription of DNA into RNA using the four ribonucleoside triphosphates as substrates.</text>
</comment>
<dbReference type="Pfam" id="PF00562">
    <property type="entry name" value="RNA_pol_Rpb2_6"/>
    <property type="match status" value="1"/>
</dbReference>
<protein>
    <recommendedName>
        <fullName evidence="7">DNA-directed RNA polymerase subunit beta</fullName>
        <ecNumber evidence="7">2.7.7.6</ecNumber>
    </recommendedName>
</protein>
<dbReference type="Gene3D" id="3.90.1800.10">
    <property type="entry name" value="RNA polymerase alpha subunit dimerisation domain"/>
    <property type="match status" value="1"/>
</dbReference>
<evidence type="ECO:0000256" key="4">
    <source>
        <dbReference type="ARBA" id="ARBA00022695"/>
    </source>
</evidence>
<comment type="catalytic activity">
    <reaction evidence="7">
        <text>RNA(n) + a ribonucleoside 5'-triphosphate = RNA(n+1) + diphosphate</text>
        <dbReference type="Rhea" id="RHEA:21248"/>
        <dbReference type="Rhea" id="RHEA-COMP:14527"/>
        <dbReference type="Rhea" id="RHEA-COMP:17342"/>
        <dbReference type="ChEBI" id="CHEBI:33019"/>
        <dbReference type="ChEBI" id="CHEBI:61557"/>
        <dbReference type="ChEBI" id="CHEBI:140395"/>
        <dbReference type="EC" id="2.7.7.6"/>
    </reaction>
</comment>
<dbReference type="Gene3D" id="2.40.50.150">
    <property type="match status" value="1"/>
</dbReference>
<sequence>MRPIEHYLDASIVTNGLSRAFSSGAWSHPYKRMERMSGVVANLGPTNPLQTMVDLRKTRQQVQYTVKVGGARYLHPSHWGRLCFCSTPGAENCGLVKNLASTGLVSTNISEPLIDILFDCGMEKIVNDTHTKLNGKYIVFLNGEWVGVCEDSNLFVAKLSRLRWRKQLPQQFVGTEEEEDCSTAWSYMHCELDMSLLGLSCGIIPFANHDHARRVLYQAQKHSQQAIGFSTTNPNIRVDTLSHQLHYPQRPLFQTVTSDRLGKSGCQQGHNRMLPKPELYNGQNAVVAVNVHLGYNQEDSLVMNRASLERGINISETRRKFDDTVNFGKIQSKTGCVDSLDNDGFPFIGANLQSGDIVIGRCAESGANHGAKLKHTERGMVQKVTLSSNDEGKNFAVASLRQVRSPCLGDKFSSMHGQKGVLGFLATQENFPFTRQGIVPDIVKNPHAFPSRQTPGQLLEASLGERIACGGLMRYASPFSTISVEAITDQLHGAGFPRWGNERVFNGRTGEMVHSLIFMGPTFYQRLVHMAEDKVKFRNTGPVHPFTRQPVADRKRFGGVKFGKMEWDCLIAHGASANLNKHLFTLNDSSQIHICQSCKNVANVIQPGVPGGRKFRGPYCRICESADDVVRLNVPCGAKLLW</sequence>
<dbReference type="InterPro" id="IPR007120">
    <property type="entry name" value="DNA-dir_RNAP_su2_dom"/>
</dbReference>
<name>A0ABQ9LI52_HEVBR</name>
<keyword evidence="2 7" id="KW-0240">DNA-directed RNA polymerase</keyword>
<reference evidence="11" key="1">
    <citation type="journal article" date="2023" name="Plant Biotechnol. J.">
        <title>Chromosome-level wild Hevea brasiliensis genome provides new tools for genomic-assisted breeding and valuable loci to elevate rubber yield.</title>
        <authorList>
            <person name="Cheng H."/>
            <person name="Song X."/>
            <person name="Hu Y."/>
            <person name="Wu T."/>
            <person name="Yang Q."/>
            <person name="An Z."/>
            <person name="Feng S."/>
            <person name="Deng Z."/>
            <person name="Wu W."/>
            <person name="Zeng X."/>
            <person name="Tu M."/>
            <person name="Wang X."/>
            <person name="Huang H."/>
        </authorList>
    </citation>
    <scope>NUCLEOTIDE SEQUENCE</scope>
    <source>
        <strain evidence="11">MT/VB/25A 57/8</strain>
    </source>
</reference>
<keyword evidence="4 7" id="KW-0548">Nucleotidyltransferase</keyword>
<dbReference type="InterPro" id="IPR007121">
    <property type="entry name" value="RNA_pol_bsu_CS"/>
</dbReference>
<comment type="similarity">
    <text evidence="1 6">Belongs to the RNA polymerase beta chain family.</text>
</comment>
<feature type="domain" description="RNA polymerase Rpb2" evidence="9">
    <location>
        <begin position="558"/>
        <end position="641"/>
    </location>
</feature>
<accession>A0ABQ9LI52</accession>
<dbReference type="Gene3D" id="3.90.1070.20">
    <property type="match status" value="1"/>
</dbReference>
<comment type="caution">
    <text evidence="11">The sequence shown here is derived from an EMBL/GenBank/DDBJ whole genome shotgun (WGS) entry which is preliminary data.</text>
</comment>
<dbReference type="EMBL" id="JARPOI010000011">
    <property type="protein sequence ID" value="KAJ9167656.1"/>
    <property type="molecule type" value="Genomic_DNA"/>
</dbReference>
<evidence type="ECO:0000256" key="6">
    <source>
        <dbReference type="RuleBase" id="RU000434"/>
    </source>
</evidence>
<dbReference type="PROSITE" id="PS01166">
    <property type="entry name" value="RNA_POL_BETA"/>
    <property type="match status" value="1"/>
</dbReference>
<dbReference type="PANTHER" id="PTHR20856">
    <property type="entry name" value="DNA-DIRECTED RNA POLYMERASE I SUBUNIT 2"/>
    <property type="match status" value="1"/>
</dbReference>
<keyword evidence="3 7" id="KW-0808">Transferase</keyword>
<evidence type="ECO:0000313" key="11">
    <source>
        <dbReference type="EMBL" id="KAJ9167656.1"/>
    </source>
</evidence>
<gene>
    <name evidence="11" type="ORF">P3X46_019271</name>
</gene>
<evidence type="ECO:0000256" key="7">
    <source>
        <dbReference type="RuleBase" id="RU363031"/>
    </source>
</evidence>
<evidence type="ECO:0000259" key="10">
    <source>
        <dbReference type="Pfam" id="PF04565"/>
    </source>
</evidence>
<dbReference type="InterPro" id="IPR037033">
    <property type="entry name" value="DNA-dir_RNAP_su2_hyb_sf"/>
</dbReference>
<dbReference type="EC" id="2.7.7.6" evidence="7"/>
<keyword evidence="12" id="KW-1185">Reference proteome</keyword>
<dbReference type="CDD" id="cd00653">
    <property type="entry name" value="RNA_pol_B_RPB2"/>
    <property type="match status" value="1"/>
</dbReference>
<dbReference type="Proteomes" id="UP001174677">
    <property type="component" value="Chromosome 11"/>
</dbReference>
<dbReference type="InterPro" id="IPR014724">
    <property type="entry name" value="RNA_pol_RPB2_OB-fold"/>
</dbReference>
<feature type="domain" description="RNA polymerase Rpb2" evidence="10">
    <location>
        <begin position="46"/>
        <end position="102"/>
    </location>
</feature>
<evidence type="ECO:0000256" key="2">
    <source>
        <dbReference type="ARBA" id="ARBA00022478"/>
    </source>
</evidence>
<dbReference type="Pfam" id="PF04565">
    <property type="entry name" value="RNA_pol_Rpb2_3"/>
    <property type="match status" value="1"/>
</dbReference>
<evidence type="ECO:0000256" key="5">
    <source>
        <dbReference type="ARBA" id="ARBA00023163"/>
    </source>
</evidence>
<dbReference type="InterPro" id="IPR007645">
    <property type="entry name" value="RNA_pol_Rpb2_3"/>
</dbReference>
<evidence type="ECO:0000256" key="1">
    <source>
        <dbReference type="ARBA" id="ARBA00006835"/>
    </source>
</evidence>
<dbReference type="InterPro" id="IPR007641">
    <property type="entry name" value="RNA_pol_Rpb2_7"/>
</dbReference>
<dbReference type="Gene3D" id="2.40.270.10">
    <property type="entry name" value="DNA-directed RNA polymerase, subunit 2, domain 6"/>
    <property type="match status" value="1"/>
</dbReference>
<evidence type="ECO:0000313" key="12">
    <source>
        <dbReference type="Proteomes" id="UP001174677"/>
    </source>
</evidence>